<comment type="subcellular location">
    <subcellularLocation>
        <location evidence="1">Membrane</location>
        <topology evidence="1">Multi-pass membrane protein</topology>
    </subcellularLocation>
</comment>
<evidence type="ECO:0000256" key="1">
    <source>
        <dbReference type="ARBA" id="ARBA00004141"/>
    </source>
</evidence>
<protein>
    <submittedName>
        <fullName evidence="11">Amino acid transporter AVT1D-like</fullName>
    </submittedName>
</protein>
<comment type="caution">
    <text evidence="11">The sequence shown here is derived from an EMBL/GenBank/DDBJ whole genome shotgun (WGS) entry which is preliminary data.</text>
</comment>
<keyword evidence="12" id="KW-1185">Reference proteome</keyword>
<evidence type="ECO:0000313" key="12">
    <source>
        <dbReference type="Proteomes" id="UP000634136"/>
    </source>
</evidence>
<dbReference type="EMBL" id="JAAIUW010000001">
    <property type="protein sequence ID" value="KAF7845468.1"/>
    <property type="molecule type" value="Genomic_DNA"/>
</dbReference>
<evidence type="ECO:0000259" key="10">
    <source>
        <dbReference type="Pfam" id="PF01490"/>
    </source>
</evidence>
<keyword evidence="4" id="KW-0029">Amino-acid transport</keyword>
<feature type="compositionally biased region" description="Polar residues" evidence="8">
    <location>
        <begin position="79"/>
        <end position="91"/>
    </location>
</feature>
<dbReference type="OrthoDB" id="655540at2759"/>
<keyword evidence="5 9" id="KW-1133">Transmembrane helix</keyword>
<evidence type="ECO:0000256" key="6">
    <source>
        <dbReference type="ARBA" id="ARBA00023136"/>
    </source>
</evidence>
<dbReference type="GO" id="GO:0015179">
    <property type="term" value="F:L-amino acid transmembrane transporter activity"/>
    <property type="evidence" value="ECO:0007669"/>
    <property type="project" value="TreeGrafter"/>
</dbReference>
<dbReference type="PANTHER" id="PTHR22950">
    <property type="entry name" value="AMINO ACID TRANSPORTER"/>
    <property type="match status" value="1"/>
</dbReference>
<evidence type="ECO:0000256" key="2">
    <source>
        <dbReference type="ARBA" id="ARBA00022448"/>
    </source>
</evidence>
<feature type="transmembrane region" description="Helical" evidence="9">
    <location>
        <begin position="478"/>
        <end position="500"/>
    </location>
</feature>
<feature type="transmembrane region" description="Helical" evidence="9">
    <location>
        <begin position="417"/>
        <end position="438"/>
    </location>
</feature>
<feature type="region of interest" description="Disordered" evidence="8">
    <location>
        <begin position="1"/>
        <end position="52"/>
    </location>
</feature>
<evidence type="ECO:0000256" key="8">
    <source>
        <dbReference type="SAM" id="MobiDB-lite"/>
    </source>
</evidence>
<keyword evidence="3 9" id="KW-0812">Transmembrane</keyword>
<evidence type="ECO:0000256" key="9">
    <source>
        <dbReference type="SAM" id="Phobius"/>
    </source>
</evidence>
<reference evidence="11" key="1">
    <citation type="submission" date="2020-09" db="EMBL/GenBank/DDBJ databases">
        <title>Genome-Enabled Discovery of Anthraquinone Biosynthesis in Senna tora.</title>
        <authorList>
            <person name="Kang S.-H."/>
            <person name="Pandey R.P."/>
            <person name="Lee C.-M."/>
            <person name="Sim J.-S."/>
            <person name="Jeong J.-T."/>
            <person name="Choi B.-S."/>
            <person name="Jung M."/>
            <person name="Ginzburg D."/>
            <person name="Zhao K."/>
            <person name="Won S.Y."/>
            <person name="Oh T.-J."/>
            <person name="Yu Y."/>
            <person name="Kim N.-H."/>
            <person name="Lee O.R."/>
            <person name="Lee T.-H."/>
            <person name="Bashyal P."/>
            <person name="Kim T.-S."/>
            <person name="Lee W.-H."/>
            <person name="Kawkins C."/>
            <person name="Kim C.-K."/>
            <person name="Kim J.S."/>
            <person name="Ahn B.O."/>
            <person name="Rhee S.Y."/>
            <person name="Sohng J.K."/>
        </authorList>
    </citation>
    <scope>NUCLEOTIDE SEQUENCE</scope>
    <source>
        <tissue evidence="11">Leaf</tissue>
    </source>
</reference>
<dbReference type="InterPro" id="IPR013057">
    <property type="entry name" value="AA_transpt_TM"/>
</dbReference>
<comment type="similarity">
    <text evidence="7">Belongs to the amino acid/polyamine transporter 2 family. Amino acid/auxin permease (AAAP) (TC 2.A.18.5) subfamily.</text>
</comment>
<feature type="transmembrane region" description="Helical" evidence="9">
    <location>
        <begin position="444"/>
        <end position="466"/>
    </location>
</feature>
<evidence type="ECO:0000256" key="7">
    <source>
        <dbReference type="ARBA" id="ARBA00049662"/>
    </source>
</evidence>
<feature type="transmembrane region" description="Helical" evidence="9">
    <location>
        <begin position="262"/>
        <end position="284"/>
    </location>
</feature>
<feature type="region of interest" description="Disordered" evidence="8">
    <location>
        <begin position="77"/>
        <end position="124"/>
    </location>
</feature>
<feature type="compositionally biased region" description="Low complexity" evidence="8">
    <location>
        <begin position="107"/>
        <end position="117"/>
    </location>
</feature>
<gene>
    <name evidence="11" type="ORF">G2W53_002373</name>
</gene>
<dbReference type="AlphaFoldDB" id="A0A834XHF1"/>
<evidence type="ECO:0000256" key="3">
    <source>
        <dbReference type="ARBA" id="ARBA00022692"/>
    </source>
</evidence>
<feature type="compositionally biased region" description="Basic and acidic residues" evidence="8">
    <location>
        <begin position="1"/>
        <end position="15"/>
    </location>
</feature>
<feature type="transmembrane region" description="Helical" evidence="9">
    <location>
        <begin position="197"/>
        <end position="217"/>
    </location>
</feature>
<sequence>MMKIDDDLGPDRDQVGFETDDEENQADRVFEHLGDDTESDISERLLSTHDSDDVVNATWPQSYRFTASALFKRPHSDDSALSTTLIPGTSSFREDDDPTSTGRPGPSRLSSCSRSSSYELPPPQEQSSLAQSILNGTNILCGIGLLTTPYAVKEGGWLSLIILFLFAIICCYTGILLKRCLESSPGLVTYPDIGQAAFGIAGRLGIAAACLEFIILMGDNLSSLFPNTYITFAGIYLHSQQLFTIVSTLCILPTVCLPNFTLLSFLSAGGIVASILVTSCLVWVGVIDKVGFHPTGKPLNLANISVSLGLYSFGFSGHSVFPNIYSSMKEKSKFPTVLVTSFCFCFVLYIGVAVLGYLTFGDSVESQFTLNMPKDLIASKIAAWTTVVNPLAKYAMTLMPVAMSIEELLPASNQRSYSMSILIRIVLVFSNLVLALSVPFFGAIMALIGSSLAMLVALIYPCACYLKLHQGRLSKLQVANCILIIIVGVVCSIIGTYSSVSRIVGKTD</sequence>
<dbReference type="Pfam" id="PF01490">
    <property type="entry name" value="Aa_trans"/>
    <property type="match status" value="1"/>
</dbReference>
<feature type="transmembrane region" description="Helical" evidence="9">
    <location>
        <begin position="337"/>
        <end position="361"/>
    </location>
</feature>
<keyword evidence="2" id="KW-0813">Transport</keyword>
<dbReference type="FunFam" id="1.20.1740.10:FF:000047">
    <property type="entry name" value="Amino acid transporter AVT1A"/>
    <property type="match status" value="1"/>
</dbReference>
<feature type="domain" description="Amino acid transporter transmembrane" evidence="10">
    <location>
        <begin position="126"/>
        <end position="499"/>
    </location>
</feature>
<feature type="compositionally biased region" description="Basic and acidic residues" evidence="8">
    <location>
        <begin position="25"/>
        <end position="52"/>
    </location>
</feature>
<name>A0A834XHF1_9FABA</name>
<dbReference type="PANTHER" id="PTHR22950:SF692">
    <property type="entry name" value="TRANSMEMBRANE AMINO ACID TRANSPORTER FAMILY PROTEIN"/>
    <property type="match status" value="1"/>
</dbReference>
<keyword evidence="6 9" id="KW-0472">Membrane</keyword>
<dbReference type="Proteomes" id="UP000634136">
    <property type="component" value="Unassembled WGS sequence"/>
</dbReference>
<proteinExistence type="inferred from homology"/>
<evidence type="ECO:0000256" key="5">
    <source>
        <dbReference type="ARBA" id="ARBA00022989"/>
    </source>
</evidence>
<feature type="transmembrane region" description="Helical" evidence="9">
    <location>
        <begin position="229"/>
        <end position="255"/>
    </location>
</feature>
<organism evidence="11 12">
    <name type="scientific">Senna tora</name>
    <dbReference type="NCBI Taxonomy" id="362788"/>
    <lineage>
        <taxon>Eukaryota</taxon>
        <taxon>Viridiplantae</taxon>
        <taxon>Streptophyta</taxon>
        <taxon>Embryophyta</taxon>
        <taxon>Tracheophyta</taxon>
        <taxon>Spermatophyta</taxon>
        <taxon>Magnoliopsida</taxon>
        <taxon>eudicotyledons</taxon>
        <taxon>Gunneridae</taxon>
        <taxon>Pentapetalae</taxon>
        <taxon>rosids</taxon>
        <taxon>fabids</taxon>
        <taxon>Fabales</taxon>
        <taxon>Fabaceae</taxon>
        <taxon>Caesalpinioideae</taxon>
        <taxon>Cassia clade</taxon>
        <taxon>Senna</taxon>
    </lineage>
</organism>
<feature type="transmembrane region" description="Helical" evidence="9">
    <location>
        <begin position="304"/>
        <end position="325"/>
    </location>
</feature>
<feature type="transmembrane region" description="Helical" evidence="9">
    <location>
        <begin position="157"/>
        <end position="177"/>
    </location>
</feature>
<evidence type="ECO:0000313" key="11">
    <source>
        <dbReference type="EMBL" id="KAF7845468.1"/>
    </source>
</evidence>
<dbReference type="GO" id="GO:0005774">
    <property type="term" value="C:vacuolar membrane"/>
    <property type="evidence" value="ECO:0007669"/>
    <property type="project" value="TreeGrafter"/>
</dbReference>
<evidence type="ECO:0000256" key="4">
    <source>
        <dbReference type="ARBA" id="ARBA00022970"/>
    </source>
</evidence>
<accession>A0A834XHF1</accession>